<evidence type="ECO:0000256" key="6">
    <source>
        <dbReference type="SAM" id="MobiDB-lite"/>
    </source>
</evidence>
<organism evidence="8 9">
    <name type="scientific">Eufriesea mexicana</name>
    <dbReference type="NCBI Taxonomy" id="516756"/>
    <lineage>
        <taxon>Eukaryota</taxon>
        <taxon>Metazoa</taxon>
        <taxon>Ecdysozoa</taxon>
        <taxon>Arthropoda</taxon>
        <taxon>Hexapoda</taxon>
        <taxon>Insecta</taxon>
        <taxon>Pterygota</taxon>
        <taxon>Neoptera</taxon>
        <taxon>Endopterygota</taxon>
        <taxon>Hymenoptera</taxon>
        <taxon>Apocrita</taxon>
        <taxon>Aculeata</taxon>
        <taxon>Apoidea</taxon>
        <taxon>Anthophila</taxon>
        <taxon>Apidae</taxon>
        <taxon>Eufriesea</taxon>
    </lineage>
</organism>
<feature type="compositionally biased region" description="Polar residues" evidence="6">
    <location>
        <begin position="178"/>
        <end position="193"/>
    </location>
</feature>
<dbReference type="Pfam" id="PF00098">
    <property type="entry name" value="zf-CCHC"/>
    <property type="match status" value="1"/>
</dbReference>
<feature type="compositionally biased region" description="Basic and acidic residues" evidence="6">
    <location>
        <begin position="136"/>
        <end position="149"/>
    </location>
</feature>
<name>A0A310SKX5_9HYME</name>
<dbReference type="GO" id="GO:0003676">
    <property type="term" value="F:nucleic acid binding"/>
    <property type="evidence" value="ECO:0007669"/>
    <property type="project" value="InterPro"/>
</dbReference>
<evidence type="ECO:0000256" key="2">
    <source>
        <dbReference type="ARBA" id="ARBA00022737"/>
    </source>
</evidence>
<evidence type="ECO:0000256" key="3">
    <source>
        <dbReference type="ARBA" id="ARBA00022771"/>
    </source>
</evidence>
<keyword evidence="9" id="KW-1185">Reference proteome</keyword>
<evidence type="ECO:0000256" key="1">
    <source>
        <dbReference type="ARBA" id="ARBA00022723"/>
    </source>
</evidence>
<sequence>MTRYTRAKGSKASNEKIPNDATPWHVMKEQLVENLCKKQEPSEKTKSVEELLEEKQNTVTNNNIEHAHSSWAEFPNNTNNTKQRNNLITNKAKKIQKTELNKIKTNPNILFDNHENNTDINMKLSLKRDINEIDNKHNTPEINKNKNDTVIEMDGLQNEKDTFSKRQKRNMKRKKSLNKSTSDSTENNINNDIMLQDINDSKSKSDGTNQTTRFDENFVTKSQNFGNIPNKFNMRKFNNQKTKRKPPKIRDDKEHKRRKPDLGSSKIMINGIEVEIVKFDGFPIKKEDADRLTDLKQKMIMKGIPQTEINAAMKLERRKAEKALARIRKCVCFHCRKAGHNLSDCPELGSEQAGTGICFKCGSTEHTHFECKVAKPTEFRYATCFICREQGHIAKQCPDNPKGVYPQGGACKICGDVTHLKKDCPDLIKEKEENTITVNTIANDNLESLEEDTNRRNIKDNKKTKNIVKF</sequence>
<protein>
    <submittedName>
        <fullName evidence="8">Zinc finger CCHC domain-containing protein 9</fullName>
    </submittedName>
</protein>
<dbReference type="Gene3D" id="4.10.60.10">
    <property type="entry name" value="Zinc finger, CCHC-type"/>
    <property type="match status" value="2"/>
</dbReference>
<dbReference type="PANTHER" id="PTHR46242">
    <property type="entry name" value="ZINC FINGER CCHC DOMAIN-CONTAINING PROTEIN 9 ZCCHC9"/>
    <property type="match status" value="1"/>
</dbReference>
<dbReference type="Proteomes" id="UP000250275">
    <property type="component" value="Unassembled WGS sequence"/>
</dbReference>
<dbReference type="SUPFAM" id="SSF57756">
    <property type="entry name" value="Retrovirus zinc finger-like domains"/>
    <property type="match status" value="2"/>
</dbReference>
<feature type="domain" description="CCHC-type" evidence="7">
    <location>
        <begin position="384"/>
        <end position="399"/>
    </location>
</feature>
<keyword evidence="4" id="KW-0862">Zinc</keyword>
<dbReference type="GO" id="GO:0005730">
    <property type="term" value="C:nucleolus"/>
    <property type="evidence" value="ECO:0007669"/>
    <property type="project" value="TreeGrafter"/>
</dbReference>
<feature type="compositionally biased region" description="Basic residues" evidence="6">
    <location>
        <begin position="165"/>
        <end position="177"/>
    </location>
</feature>
<keyword evidence="2" id="KW-0677">Repeat</keyword>
<dbReference type="InterPro" id="IPR001878">
    <property type="entry name" value="Znf_CCHC"/>
</dbReference>
<evidence type="ECO:0000313" key="9">
    <source>
        <dbReference type="Proteomes" id="UP000250275"/>
    </source>
</evidence>
<keyword evidence="3 5" id="KW-0863">Zinc-finger</keyword>
<dbReference type="PANTHER" id="PTHR46242:SF1">
    <property type="entry name" value="ZINC FINGER CCHC DOMAIN-CONTAINING PROTEIN 9"/>
    <property type="match status" value="1"/>
</dbReference>
<dbReference type="SMART" id="SM00343">
    <property type="entry name" value="ZnF_C2HC"/>
    <property type="match status" value="4"/>
</dbReference>
<feature type="domain" description="CCHC-type" evidence="7">
    <location>
        <begin position="332"/>
        <end position="347"/>
    </location>
</feature>
<evidence type="ECO:0000259" key="7">
    <source>
        <dbReference type="PROSITE" id="PS50158"/>
    </source>
</evidence>
<feature type="region of interest" description="Disordered" evidence="6">
    <location>
        <begin position="136"/>
        <end position="264"/>
    </location>
</feature>
<reference evidence="8 9" key="1">
    <citation type="submission" date="2015-07" db="EMBL/GenBank/DDBJ databases">
        <title>The genome of Eufriesea mexicana.</title>
        <authorList>
            <person name="Pan H."/>
            <person name="Kapheim K."/>
        </authorList>
    </citation>
    <scope>NUCLEOTIDE SEQUENCE [LARGE SCALE GENOMIC DNA]</scope>
    <source>
        <strain evidence="8">0111107269</strain>
        <tissue evidence="8">Whole body</tissue>
    </source>
</reference>
<keyword evidence="1" id="KW-0479">Metal-binding</keyword>
<dbReference type="GO" id="GO:0008270">
    <property type="term" value="F:zinc ion binding"/>
    <property type="evidence" value="ECO:0007669"/>
    <property type="project" value="UniProtKB-KW"/>
</dbReference>
<dbReference type="PROSITE" id="PS50158">
    <property type="entry name" value="ZF_CCHC"/>
    <property type="match status" value="2"/>
</dbReference>
<dbReference type="InterPro" id="IPR042246">
    <property type="entry name" value="ZCCHC9"/>
</dbReference>
<proteinExistence type="predicted"/>
<dbReference type="OrthoDB" id="3863715at2759"/>
<dbReference type="FunFam" id="4.10.60.10:FF:000091">
    <property type="entry name" value="Zinc finger CCHC-type-containing 9"/>
    <property type="match status" value="1"/>
</dbReference>
<evidence type="ECO:0000313" key="8">
    <source>
        <dbReference type="EMBL" id="OAD54387.1"/>
    </source>
</evidence>
<accession>A0A310SKX5</accession>
<dbReference type="EMBL" id="KQ764772">
    <property type="protein sequence ID" value="OAD54387.1"/>
    <property type="molecule type" value="Genomic_DNA"/>
</dbReference>
<gene>
    <name evidence="8" type="ORF">WN48_07907</name>
</gene>
<dbReference type="InterPro" id="IPR036875">
    <property type="entry name" value="Znf_CCHC_sf"/>
</dbReference>
<evidence type="ECO:0000256" key="4">
    <source>
        <dbReference type="ARBA" id="ARBA00022833"/>
    </source>
</evidence>
<dbReference type="AlphaFoldDB" id="A0A310SKX5"/>
<evidence type="ECO:0000256" key="5">
    <source>
        <dbReference type="PROSITE-ProRule" id="PRU00047"/>
    </source>
</evidence>